<protein>
    <submittedName>
        <fullName evidence="2">Mitochondrial enolase superfamily member 1</fullName>
    </submittedName>
</protein>
<evidence type="ECO:0000313" key="2">
    <source>
        <dbReference type="EMBL" id="GAB0190648.1"/>
    </source>
</evidence>
<gene>
    <name evidence="2" type="ORF">GRJ2_001530100</name>
</gene>
<dbReference type="InterPro" id="IPR000477">
    <property type="entry name" value="RT_dom"/>
</dbReference>
<dbReference type="EMBL" id="BAAFJT010000005">
    <property type="protein sequence ID" value="GAB0190648.1"/>
    <property type="molecule type" value="Genomic_DNA"/>
</dbReference>
<dbReference type="AlphaFoldDB" id="A0ABC9WYZ0"/>
<comment type="caution">
    <text evidence="2">The sequence shown here is derived from an EMBL/GenBank/DDBJ whole genome shotgun (WGS) entry which is preliminary data.</text>
</comment>
<feature type="domain" description="Reverse transcriptase" evidence="1">
    <location>
        <begin position="115"/>
        <end position="230"/>
    </location>
</feature>
<evidence type="ECO:0000313" key="3">
    <source>
        <dbReference type="Proteomes" id="UP001623348"/>
    </source>
</evidence>
<dbReference type="SUPFAM" id="SSF56219">
    <property type="entry name" value="DNase I-like"/>
    <property type="match status" value="1"/>
</dbReference>
<dbReference type="Gene3D" id="3.60.10.10">
    <property type="entry name" value="Endonuclease/exonuclease/phosphatase"/>
    <property type="match status" value="1"/>
</dbReference>
<evidence type="ECO:0000259" key="1">
    <source>
        <dbReference type="Pfam" id="PF00078"/>
    </source>
</evidence>
<dbReference type="Pfam" id="PF00078">
    <property type="entry name" value="RVT_1"/>
    <property type="match status" value="1"/>
</dbReference>
<organism evidence="2 3">
    <name type="scientific">Grus japonensis</name>
    <name type="common">Japanese crane</name>
    <name type="synonym">Red-crowned crane</name>
    <dbReference type="NCBI Taxonomy" id="30415"/>
    <lineage>
        <taxon>Eukaryota</taxon>
        <taxon>Metazoa</taxon>
        <taxon>Chordata</taxon>
        <taxon>Craniata</taxon>
        <taxon>Vertebrata</taxon>
        <taxon>Euteleostomi</taxon>
        <taxon>Archelosauria</taxon>
        <taxon>Archosauria</taxon>
        <taxon>Dinosauria</taxon>
        <taxon>Saurischia</taxon>
        <taxon>Theropoda</taxon>
        <taxon>Coelurosauria</taxon>
        <taxon>Aves</taxon>
        <taxon>Neognathae</taxon>
        <taxon>Neoaves</taxon>
        <taxon>Gruiformes</taxon>
        <taxon>Gruidae</taxon>
        <taxon>Grus</taxon>
    </lineage>
</organism>
<reference evidence="2 3" key="1">
    <citation type="submission" date="2024-06" db="EMBL/GenBank/DDBJ databases">
        <title>The draft genome of Grus japonensis, version 3.</title>
        <authorList>
            <person name="Nabeshima K."/>
            <person name="Suzuki S."/>
            <person name="Onuma M."/>
        </authorList>
    </citation>
    <scope>NUCLEOTIDE SEQUENCE [LARGE SCALE GENOMIC DNA]</scope>
    <source>
        <strain evidence="2 3">451A</strain>
    </source>
</reference>
<dbReference type="Proteomes" id="UP001623348">
    <property type="component" value="Unassembled WGS sequence"/>
</dbReference>
<accession>A0ABC9WYZ0</accession>
<proteinExistence type="predicted"/>
<sequence>MEAPKNGHVGIMSSPLKKVAGSIAQLKCIYTNAHSICNKQEELEAIVWWENDDIVAITETWWDDSHNWSAAMDGYKLFRRDRQGRRGGGVALYVRECFDCLELNDGDDRVECLWKLAAHGLDGRMLRWVKNWLHGWAQRVVVNGVKSTWQVVTSGAPQGSVVGPVLFNIFINDLDEGIECTLGKFADDTKLGRSVDLLEGRKALQRDLDRLDQWAKANCMRFNTAQCWVLHFGHNNPMQCYRLGEEWLESCPAEKDLGVLIDSWLNMSQQCAQVAKKANSILACIRNSVASRTREVIVPLYLALVRPHLKCCVQFWAPHYKTDIEVLQCVQRRATKLVNGLENRSYEDQLRELALFSLEKRRLRGDLIALYNYLKGGCSQFKEENRREGQWEVILPLYSALMRPHLEYCIQFWAPWYKRDMDILETVQRRAMKMMKGLEHLFYEERLRELGLFSLKKRKLRVISLMYTNT</sequence>
<dbReference type="InterPro" id="IPR036691">
    <property type="entry name" value="Endo/exonu/phosph_ase_sf"/>
</dbReference>
<keyword evidence="3" id="KW-1185">Reference proteome</keyword>
<dbReference type="PANTHER" id="PTHR33332">
    <property type="entry name" value="REVERSE TRANSCRIPTASE DOMAIN-CONTAINING PROTEIN"/>
    <property type="match status" value="1"/>
</dbReference>
<name>A0ABC9WYZ0_GRUJA</name>